<evidence type="ECO:0000256" key="11">
    <source>
        <dbReference type="SAM" id="MobiDB-lite"/>
    </source>
</evidence>
<evidence type="ECO:0000256" key="7">
    <source>
        <dbReference type="ARBA" id="ARBA00022927"/>
    </source>
</evidence>
<feature type="region of interest" description="Disordered" evidence="11">
    <location>
        <begin position="52"/>
        <end position="91"/>
    </location>
</feature>
<sequence>MRRLLLATPLAAIIAFGLFACMALMVDNGVQRAPKKSDPVRFNMVMLEQEQAVQRRQRAVPPQPQAPTPPDQSSTNRRPMTTAASSNVSPAKVPSLGLDTAINGLAISAPKFGDFGVNQQAMPLYRVEPQYPMRALKRNIEGYVVMSFTIDETGRPTDIQVVEANPRHMFEREARRALKSWKYQPKVADGKAVTQPGQTVKLEFKLAK</sequence>
<dbReference type="PRINTS" id="PR01374">
    <property type="entry name" value="TONBPROTEIN"/>
</dbReference>
<dbReference type="InterPro" id="IPR006260">
    <property type="entry name" value="TonB/TolA_C"/>
</dbReference>
<keyword evidence="6" id="KW-0812">Transmembrane</keyword>
<comment type="similarity">
    <text evidence="2 10">Belongs to the TonB family.</text>
</comment>
<dbReference type="Gene3D" id="3.30.1150.10">
    <property type="match status" value="1"/>
</dbReference>
<evidence type="ECO:0000256" key="8">
    <source>
        <dbReference type="ARBA" id="ARBA00022989"/>
    </source>
</evidence>
<evidence type="ECO:0000256" key="5">
    <source>
        <dbReference type="ARBA" id="ARBA00022519"/>
    </source>
</evidence>
<feature type="compositionally biased region" description="Pro residues" evidence="11">
    <location>
        <begin position="61"/>
        <end position="70"/>
    </location>
</feature>
<keyword evidence="5 10" id="KW-0997">Cell inner membrane</keyword>
<dbReference type="PROSITE" id="PS51257">
    <property type="entry name" value="PROKAR_LIPOPROTEIN"/>
    <property type="match status" value="1"/>
</dbReference>
<evidence type="ECO:0000256" key="6">
    <source>
        <dbReference type="ARBA" id="ARBA00022692"/>
    </source>
</evidence>
<evidence type="ECO:0000256" key="9">
    <source>
        <dbReference type="ARBA" id="ARBA00023136"/>
    </source>
</evidence>
<evidence type="ECO:0000313" key="14">
    <source>
        <dbReference type="Proteomes" id="UP001199044"/>
    </source>
</evidence>
<proteinExistence type="inferred from homology"/>
<evidence type="ECO:0000256" key="1">
    <source>
        <dbReference type="ARBA" id="ARBA00004383"/>
    </source>
</evidence>
<dbReference type="InterPro" id="IPR051045">
    <property type="entry name" value="TonB-dependent_transducer"/>
</dbReference>
<evidence type="ECO:0000259" key="12">
    <source>
        <dbReference type="PROSITE" id="PS52015"/>
    </source>
</evidence>
<dbReference type="Proteomes" id="UP001199044">
    <property type="component" value="Unassembled WGS sequence"/>
</dbReference>
<keyword evidence="8" id="KW-1133">Transmembrane helix</keyword>
<name>A0ABS7YRU2_9VIBR</name>
<dbReference type="NCBIfam" id="TIGR01352">
    <property type="entry name" value="tonB_Cterm"/>
    <property type="match status" value="1"/>
</dbReference>
<dbReference type="InterPro" id="IPR037682">
    <property type="entry name" value="TonB_C"/>
</dbReference>
<keyword evidence="3 10" id="KW-0813">Transport</keyword>
<keyword evidence="10" id="KW-0735">Signal-anchor</keyword>
<comment type="function">
    <text evidence="10">Interacts with outer membrane receptor proteins that carry out high-affinity binding and energy dependent uptake into the periplasmic space of specific substrates. It could act to transduce energy from the cytoplasmic membrane to specific energy-requiring processes in the outer membrane, resulting in the release into the periplasm of ligands bound by these outer membrane proteins.</text>
</comment>
<dbReference type="Pfam" id="PF03544">
    <property type="entry name" value="TonB_C"/>
    <property type="match status" value="1"/>
</dbReference>
<dbReference type="PROSITE" id="PS52015">
    <property type="entry name" value="TONB_CTD"/>
    <property type="match status" value="1"/>
</dbReference>
<dbReference type="EMBL" id="JAIWIU010000169">
    <property type="protein sequence ID" value="MCA2018400.1"/>
    <property type="molecule type" value="Genomic_DNA"/>
</dbReference>
<dbReference type="PANTHER" id="PTHR33446">
    <property type="entry name" value="PROTEIN TONB-RELATED"/>
    <property type="match status" value="1"/>
</dbReference>
<accession>A0ABS7YRU2</accession>
<comment type="caution">
    <text evidence="13">The sequence shown here is derived from an EMBL/GenBank/DDBJ whole genome shotgun (WGS) entry which is preliminary data.</text>
</comment>
<feature type="domain" description="TonB C-terminal" evidence="12">
    <location>
        <begin position="116"/>
        <end position="208"/>
    </location>
</feature>
<dbReference type="InterPro" id="IPR003538">
    <property type="entry name" value="TonB"/>
</dbReference>
<evidence type="ECO:0000313" key="13">
    <source>
        <dbReference type="EMBL" id="MCA2018400.1"/>
    </source>
</evidence>
<keyword evidence="7 10" id="KW-0653">Protein transport</keyword>
<organism evidence="13 14">
    <name type="scientific">Vibrio tritonius</name>
    <dbReference type="NCBI Taxonomy" id="1435069"/>
    <lineage>
        <taxon>Bacteria</taxon>
        <taxon>Pseudomonadati</taxon>
        <taxon>Pseudomonadota</taxon>
        <taxon>Gammaproteobacteria</taxon>
        <taxon>Vibrionales</taxon>
        <taxon>Vibrionaceae</taxon>
        <taxon>Vibrio</taxon>
    </lineage>
</organism>
<reference evidence="14" key="1">
    <citation type="submission" date="2023-07" db="EMBL/GenBank/DDBJ databases">
        <title>Molecular identification of indigenous halophilic bacteria isolated from red sea cost, biodegradation of synthetic dyes and assessment of degraded metabolite toxicity.</title>
        <authorList>
            <person name="Chaieb K."/>
            <person name="Altayb H.N."/>
        </authorList>
    </citation>
    <scope>NUCLEOTIDE SEQUENCE [LARGE SCALE GENOMIC DNA]</scope>
    <source>
        <strain evidence="14">K20</strain>
    </source>
</reference>
<comment type="subcellular location">
    <subcellularLocation>
        <location evidence="1 10">Cell inner membrane</location>
        <topology evidence="1 10">Single-pass membrane protein</topology>
        <orientation evidence="1 10">Periplasmic side</orientation>
    </subcellularLocation>
</comment>
<evidence type="ECO:0000256" key="3">
    <source>
        <dbReference type="ARBA" id="ARBA00022448"/>
    </source>
</evidence>
<protein>
    <recommendedName>
        <fullName evidence="10">Protein TonB</fullName>
    </recommendedName>
</protein>
<keyword evidence="4 10" id="KW-1003">Cell membrane</keyword>
<evidence type="ECO:0000256" key="4">
    <source>
        <dbReference type="ARBA" id="ARBA00022475"/>
    </source>
</evidence>
<gene>
    <name evidence="13" type="ORF">LDJ79_19945</name>
</gene>
<keyword evidence="14" id="KW-1185">Reference proteome</keyword>
<dbReference type="SUPFAM" id="SSF74653">
    <property type="entry name" value="TolA/TonB C-terminal domain"/>
    <property type="match status" value="1"/>
</dbReference>
<keyword evidence="9" id="KW-0472">Membrane</keyword>
<dbReference type="PANTHER" id="PTHR33446:SF14">
    <property type="entry name" value="PROTEIN TONB"/>
    <property type="match status" value="1"/>
</dbReference>
<feature type="compositionally biased region" description="Polar residues" evidence="11">
    <location>
        <begin position="71"/>
        <end position="89"/>
    </location>
</feature>
<dbReference type="RefSeq" id="WP_068713625.1">
    <property type="nucleotide sequence ID" value="NZ_AP014635.1"/>
</dbReference>
<evidence type="ECO:0000256" key="10">
    <source>
        <dbReference type="RuleBase" id="RU362123"/>
    </source>
</evidence>
<evidence type="ECO:0000256" key="2">
    <source>
        <dbReference type="ARBA" id="ARBA00006555"/>
    </source>
</evidence>